<sequence>MRLLLITATLSIILQGFLVRSDTEQYNYADNGPDNLDEDENAESNSTVVEEPDLTGSDSEKDVEIVANTTVQTVLENTSQAEKKNDATLGPNECEEPPSIDNAVITSKIQLSYEVGAKVSYKCEFGYITDGAVPSSHCIKPETTQAPYWTKPELSCVPRSCGDPGFVDNAKRVGSVFTFPNKVSYECDEGYKLKGYGSRYCHASGRWSGVLPTCERVYCDPPSHPDNGRVIYSSLVFESELRYECNPGYILRNFLGRSCIGNGTWSGEEPVCQDTQCAQPAAPEFGFAQVVGGKTSVGTRVIYTCEPGRILKGSPTSKCLDTGDWTFPTPKCLYPCSVPNVNHGKMFKHTGYRNHYREILIGSKVEEKDDLILRCDDKYEVAGKSNKEEKIFCSGGEWSSIPECHPAQCRRPPPPTANANIGSVNQTHGGGVVYLCKTYFYKVKFGNVLCDFGTWKGETPVCKDFRCSRDNLPFQGLVQPRKRFYQNDEKFNPSCQSGYYLTKENSTLFCMNGTWQGHLPPCTPENCNEDTLQSLC</sequence>
<evidence type="ECO:0000313" key="10">
    <source>
        <dbReference type="EMBL" id="GFR06696.1"/>
    </source>
</evidence>
<dbReference type="PROSITE" id="PS50923">
    <property type="entry name" value="SUSHI"/>
    <property type="match status" value="6"/>
</dbReference>
<keyword evidence="4 6" id="KW-1015">Disulfide bond</keyword>
<evidence type="ECO:0000256" key="4">
    <source>
        <dbReference type="ARBA" id="ARBA00023157"/>
    </source>
</evidence>
<dbReference type="Proteomes" id="UP000887116">
    <property type="component" value="Unassembled WGS sequence"/>
</dbReference>
<feature type="disulfide bond" evidence="6">
    <location>
        <begin position="245"/>
        <end position="272"/>
    </location>
</feature>
<comment type="caution">
    <text evidence="6">Lacks conserved residue(s) required for the propagation of feature annotation.</text>
</comment>
<feature type="region of interest" description="Disordered" evidence="7">
    <location>
        <begin position="29"/>
        <end position="59"/>
    </location>
</feature>
<feature type="chain" id="PRO_5036499708" evidence="8">
    <location>
        <begin position="17"/>
        <end position="536"/>
    </location>
</feature>
<proteinExistence type="predicted"/>
<dbReference type="SUPFAM" id="SSF57535">
    <property type="entry name" value="Complement control module/SCR domain"/>
    <property type="match status" value="6"/>
</dbReference>
<feature type="signal peptide" evidence="8">
    <location>
        <begin position="1"/>
        <end position="16"/>
    </location>
</feature>
<evidence type="ECO:0000256" key="7">
    <source>
        <dbReference type="SAM" id="MobiDB-lite"/>
    </source>
</evidence>
<dbReference type="EMBL" id="BMAO01016164">
    <property type="protein sequence ID" value="GFR06696.1"/>
    <property type="molecule type" value="Genomic_DNA"/>
</dbReference>
<evidence type="ECO:0000256" key="5">
    <source>
        <dbReference type="ARBA" id="ARBA00023180"/>
    </source>
</evidence>
<keyword evidence="3" id="KW-0677">Repeat</keyword>
<reference evidence="10" key="1">
    <citation type="submission" date="2020-07" db="EMBL/GenBank/DDBJ databases">
        <title>Multicomponent nature underlies the extraordinary mechanical properties of spider dragline silk.</title>
        <authorList>
            <person name="Kono N."/>
            <person name="Nakamura H."/>
            <person name="Mori M."/>
            <person name="Yoshida Y."/>
            <person name="Ohtoshi R."/>
            <person name="Malay A.D."/>
            <person name="Moran D.A.P."/>
            <person name="Tomita M."/>
            <person name="Numata K."/>
            <person name="Arakawa K."/>
        </authorList>
    </citation>
    <scope>NUCLEOTIDE SEQUENCE</scope>
</reference>
<evidence type="ECO:0000313" key="11">
    <source>
        <dbReference type="Proteomes" id="UP000887116"/>
    </source>
</evidence>
<keyword evidence="2 8" id="KW-0732">Signal</keyword>
<evidence type="ECO:0000256" key="2">
    <source>
        <dbReference type="ARBA" id="ARBA00022729"/>
    </source>
</evidence>
<evidence type="ECO:0000256" key="6">
    <source>
        <dbReference type="PROSITE-ProRule" id="PRU00302"/>
    </source>
</evidence>
<evidence type="ECO:0000256" key="3">
    <source>
        <dbReference type="ARBA" id="ARBA00022737"/>
    </source>
</evidence>
<feature type="disulfide bond" evidence="6">
    <location>
        <begin position="305"/>
        <end position="332"/>
    </location>
</feature>
<evidence type="ECO:0000256" key="1">
    <source>
        <dbReference type="ARBA" id="ARBA00022659"/>
    </source>
</evidence>
<feature type="domain" description="Sushi" evidence="9">
    <location>
        <begin position="159"/>
        <end position="216"/>
    </location>
</feature>
<name>A0A8X6JHG4_TRICU</name>
<gene>
    <name evidence="10" type="primary">lev-9</name>
    <name evidence="10" type="ORF">TNCT_220151</name>
</gene>
<feature type="disulfide bond" evidence="6">
    <location>
        <begin position="467"/>
        <end position="510"/>
    </location>
</feature>
<dbReference type="PANTHER" id="PTHR46393">
    <property type="entry name" value="SUSHI DOMAIN-CONTAINING PROTEIN"/>
    <property type="match status" value="1"/>
</dbReference>
<keyword evidence="1 6" id="KW-0768">Sushi</keyword>
<feature type="domain" description="Sushi" evidence="9">
    <location>
        <begin position="92"/>
        <end position="158"/>
    </location>
</feature>
<feature type="disulfide bond" evidence="6">
    <location>
        <begin position="495"/>
        <end position="522"/>
    </location>
</feature>
<dbReference type="SMART" id="SM00032">
    <property type="entry name" value="CCP"/>
    <property type="match status" value="7"/>
</dbReference>
<evidence type="ECO:0000259" key="9">
    <source>
        <dbReference type="PROSITE" id="PS50923"/>
    </source>
</evidence>
<comment type="caution">
    <text evidence="10">The sequence shown here is derived from an EMBL/GenBank/DDBJ whole genome shotgun (WGS) entry which is preliminary data.</text>
</comment>
<organism evidence="10 11">
    <name type="scientific">Trichonephila clavata</name>
    <name type="common">Joro spider</name>
    <name type="synonym">Nephila clavata</name>
    <dbReference type="NCBI Taxonomy" id="2740835"/>
    <lineage>
        <taxon>Eukaryota</taxon>
        <taxon>Metazoa</taxon>
        <taxon>Ecdysozoa</taxon>
        <taxon>Arthropoda</taxon>
        <taxon>Chelicerata</taxon>
        <taxon>Arachnida</taxon>
        <taxon>Araneae</taxon>
        <taxon>Araneomorphae</taxon>
        <taxon>Entelegynae</taxon>
        <taxon>Araneoidea</taxon>
        <taxon>Nephilidae</taxon>
        <taxon>Trichonephila</taxon>
    </lineage>
</organism>
<feature type="domain" description="Sushi" evidence="9">
    <location>
        <begin position="465"/>
        <end position="524"/>
    </location>
</feature>
<dbReference type="Gene3D" id="2.10.70.10">
    <property type="entry name" value="Complement Module, domain 1"/>
    <property type="match status" value="6"/>
</dbReference>
<dbReference type="PANTHER" id="PTHR46393:SF7">
    <property type="entry name" value="COMPLEMENT C2"/>
    <property type="match status" value="1"/>
</dbReference>
<dbReference type="CDD" id="cd00033">
    <property type="entry name" value="CCP"/>
    <property type="match status" value="4"/>
</dbReference>
<dbReference type="Pfam" id="PF00084">
    <property type="entry name" value="Sushi"/>
    <property type="match status" value="5"/>
</dbReference>
<feature type="domain" description="Sushi" evidence="9">
    <location>
        <begin position="275"/>
        <end position="334"/>
    </location>
</feature>
<feature type="domain" description="Sushi" evidence="9">
    <location>
        <begin position="407"/>
        <end position="464"/>
    </location>
</feature>
<dbReference type="OrthoDB" id="6426201at2759"/>
<accession>A0A8X6JHG4</accession>
<keyword evidence="11" id="KW-1185">Reference proteome</keyword>
<keyword evidence="5" id="KW-0325">Glycoprotein</keyword>
<dbReference type="InterPro" id="IPR035976">
    <property type="entry name" value="Sushi/SCR/CCP_sf"/>
</dbReference>
<feature type="region of interest" description="Disordered" evidence="7">
    <location>
        <begin position="79"/>
        <end position="99"/>
    </location>
</feature>
<feature type="disulfide bond" evidence="6">
    <location>
        <begin position="187"/>
        <end position="214"/>
    </location>
</feature>
<dbReference type="AlphaFoldDB" id="A0A8X6JHG4"/>
<dbReference type="InterPro" id="IPR000436">
    <property type="entry name" value="Sushi_SCR_CCP_dom"/>
</dbReference>
<protein>
    <submittedName>
        <fullName evidence="10">Protein lev-9</fullName>
    </submittedName>
</protein>
<evidence type="ECO:0000256" key="8">
    <source>
        <dbReference type="SAM" id="SignalP"/>
    </source>
</evidence>
<feature type="domain" description="Sushi" evidence="9">
    <location>
        <begin position="217"/>
        <end position="274"/>
    </location>
</feature>